<name>K1Q217_MAGGI</name>
<dbReference type="EMBL" id="JH817703">
    <property type="protein sequence ID" value="EKC27963.1"/>
    <property type="molecule type" value="Genomic_DNA"/>
</dbReference>
<accession>K1Q217</accession>
<dbReference type="InterPro" id="IPR050111">
    <property type="entry name" value="C-type_lectin/snaclec_domain"/>
</dbReference>
<dbReference type="InterPro" id="IPR016187">
    <property type="entry name" value="CTDL_fold"/>
</dbReference>
<reference evidence="1" key="1">
    <citation type="journal article" date="2012" name="Nature">
        <title>The oyster genome reveals stress adaptation and complexity of shell formation.</title>
        <authorList>
            <person name="Zhang G."/>
            <person name="Fang X."/>
            <person name="Guo X."/>
            <person name="Li L."/>
            <person name="Luo R."/>
            <person name="Xu F."/>
            <person name="Yang P."/>
            <person name="Zhang L."/>
            <person name="Wang X."/>
            <person name="Qi H."/>
            <person name="Xiong Z."/>
            <person name="Que H."/>
            <person name="Xie Y."/>
            <person name="Holland P.W."/>
            <person name="Paps J."/>
            <person name="Zhu Y."/>
            <person name="Wu F."/>
            <person name="Chen Y."/>
            <person name="Wang J."/>
            <person name="Peng C."/>
            <person name="Meng J."/>
            <person name="Yang L."/>
            <person name="Liu J."/>
            <person name="Wen B."/>
            <person name="Zhang N."/>
            <person name="Huang Z."/>
            <person name="Zhu Q."/>
            <person name="Feng Y."/>
            <person name="Mount A."/>
            <person name="Hedgecock D."/>
            <person name="Xu Z."/>
            <person name="Liu Y."/>
            <person name="Domazet-Loso T."/>
            <person name="Du Y."/>
            <person name="Sun X."/>
            <person name="Zhang S."/>
            <person name="Liu B."/>
            <person name="Cheng P."/>
            <person name="Jiang X."/>
            <person name="Li J."/>
            <person name="Fan D."/>
            <person name="Wang W."/>
            <person name="Fu W."/>
            <person name="Wang T."/>
            <person name="Wang B."/>
            <person name="Zhang J."/>
            <person name="Peng Z."/>
            <person name="Li Y."/>
            <person name="Li N."/>
            <person name="Wang J."/>
            <person name="Chen M."/>
            <person name="He Y."/>
            <person name="Tan F."/>
            <person name="Song X."/>
            <person name="Zheng Q."/>
            <person name="Huang R."/>
            <person name="Yang H."/>
            <person name="Du X."/>
            <person name="Chen L."/>
            <person name="Yang M."/>
            <person name="Gaffney P.M."/>
            <person name="Wang S."/>
            <person name="Luo L."/>
            <person name="She Z."/>
            <person name="Ming Y."/>
            <person name="Huang W."/>
            <person name="Zhang S."/>
            <person name="Huang B."/>
            <person name="Zhang Y."/>
            <person name="Qu T."/>
            <person name="Ni P."/>
            <person name="Miao G."/>
            <person name="Wang J."/>
            <person name="Wang Q."/>
            <person name="Steinberg C.E."/>
            <person name="Wang H."/>
            <person name="Li N."/>
            <person name="Qian L."/>
            <person name="Zhang G."/>
            <person name="Li Y."/>
            <person name="Yang H."/>
            <person name="Liu X."/>
            <person name="Wang J."/>
            <person name="Yin Y."/>
            <person name="Wang J."/>
        </authorList>
    </citation>
    <scope>NUCLEOTIDE SEQUENCE [LARGE SCALE GENOMIC DNA]</scope>
    <source>
        <strain evidence="1">05x7-T-G4-1.051#20</strain>
    </source>
</reference>
<dbReference type="InterPro" id="IPR001304">
    <property type="entry name" value="C-type_lectin-like"/>
</dbReference>
<sequence>MITEPLNFTDAHKRCQDEGGILAEIPDMEAQKAINEKFPFDCNPDIWIGVNDIEEEQNFVNMLNEAVSYKNWYSGEPNNKDPKFIDDDGDCVRISSGDWRDASCSNTFPALCSQRQTIECKCPCSRMKNRVNIKNEEELLTKIDNMKKELAVNKSLLSSSIRKKTSAVDLRPSASIVGGTISVVIIATVVGLIVLSDLTRVIDFCWKTISKRCNRKTGAAQKGKV</sequence>
<proteinExistence type="predicted"/>
<dbReference type="PANTHER" id="PTHR22803">
    <property type="entry name" value="MANNOSE, PHOSPHOLIPASE, LECTIN RECEPTOR RELATED"/>
    <property type="match status" value="1"/>
</dbReference>
<dbReference type="SUPFAM" id="SSF56436">
    <property type="entry name" value="C-type lectin-like"/>
    <property type="match status" value="1"/>
</dbReference>
<dbReference type="Pfam" id="PF00059">
    <property type="entry name" value="Lectin_C"/>
    <property type="match status" value="1"/>
</dbReference>
<dbReference type="AlphaFoldDB" id="K1Q217"/>
<dbReference type="InParanoid" id="K1Q217"/>
<organism evidence="1">
    <name type="scientific">Magallana gigas</name>
    <name type="common">Pacific oyster</name>
    <name type="synonym">Crassostrea gigas</name>
    <dbReference type="NCBI Taxonomy" id="29159"/>
    <lineage>
        <taxon>Eukaryota</taxon>
        <taxon>Metazoa</taxon>
        <taxon>Spiralia</taxon>
        <taxon>Lophotrochozoa</taxon>
        <taxon>Mollusca</taxon>
        <taxon>Bivalvia</taxon>
        <taxon>Autobranchia</taxon>
        <taxon>Pteriomorphia</taxon>
        <taxon>Ostreida</taxon>
        <taxon>Ostreoidea</taxon>
        <taxon>Ostreidae</taxon>
        <taxon>Magallana</taxon>
    </lineage>
</organism>
<dbReference type="PROSITE" id="PS00615">
    <property type="entry name" value="C_TYPE_LECTIN_1"/>
    <property type="match status" value="1"/>
</dbReference>
<dbReference type="InterPro" id="IPR018378">
    <property type="entry name" value="C-type_lectin_CS"/>
</dbReference>
<protein>
    <submittedName>
        <fullName evidence="1">Collectin-11</fullName>
    </submittedName>
</protein>
<dbReference type="CDD" id="cd00037">
    <property type="entry name" value="CLECT"/>
    <property type="match status" value="1"/>
</dbReference>
<dbReference type="HOGENOM" id="CLU_1230964_0_0_1"/>
<gene>
    <name evidence="1" type="ORF">CGI_10018426</name>
</gene>
<dbReference type="PROSITE" id="PS50041">
    <property type="entry name" value="C_TYPE_LECTIN_2"/>
    <property type="match status" value="1"/>
</dbReference>
<dbReference type="Gene3D" id="3.10.100.10">
    <property type="entry name" value="Mannose-Binding Protein A, subunit A"/>
    <property type="match status" value="1"/>
</dbReference>
<evidence type="ECO:0000313" key="1">
    <source>
        <dbReference type="EMBL" id="EKC27963.1"/>
    </source>
</evidence>
<dbReference type="SMART" id="SM00034">
    <property type="entry name" value="CLECT"/>
    <property type="match status" value="1"/>
</dbReference>
<dbReference type="InterPro" id="IPR016186">
    <property type="entry name" value="C-type_lectin-like/link_sf"/>
</dbReference>